<gene>
    <name evidence="2" type="ORF">CTI12_AA611020</name>
</gene>
<evidence type="ECO:0000313" key="2">
    <source>
        <dbReference type="EMBL" id="PWA35284.1"/>
    </source>
</evidence>
<dbReference type="EMBL" id="PKPP01020307">
    <property type="protein sequence ID" value="PWA35284.1"/>
    <property type="molecule type" value="Genomic_DNA"/>
</dbReference>
<comment type="caution">
    <text evidence="2">The sequence shown here is derived from an EMBL/GenBank/DDBJ whole genome shotgun (WGS) entry which is preliminary data.</text>
</comment>
<dbReference type="AlphaFoldDB" id="A0A2U1KES5"/>
<accession>A0A2U1KES5</accession>
<name>A0A2U1KES5_ARTAN</name>
<organism evidence="2 3">
    <name type="scientific">Artemisia annua</name>
    <name type="common">Sweet wormwood</name>
    <dbReference type="NCBI Taxonomy" id="35608"/>
    <lineage>
        <taxon>Eukaryota</taxon>
        <taxon>Viridiplantae</taxon>
        <taxon>Streptophyta</taxon>
        <taxon>Embryophyta</taxon>
        <taxon>Tracheophyta</taxon>
        <taxon>Spermatophyta</taxon>
        <taxon>Magnoliopsida</taxon>
        <taxon>eudicotyledons</taxon>
        <taxon>Gunneridae</taxon>
        <taxon>Pentapetalae</taxon>
        <taxon>asterids</taxon>
        <taxon>campanulids</taxon>
        <taxon>Asterales</taxon>
        <taxon>Asteraceae</taxon>
        <taxon>Asteroideae</taxon>
        <taxon>Anthemideae</taxon>
        <taxon>Artemisiinae</taxon>
        <taxon>Artemisia</taxon>
    </lineage>
</organism>
<dbReference type="InterPro" id="IPR006045">
    <property type="entry name" value="Cupin_1"/>
</dbReference>
<sequence>MTVVRVQDVMGLVHFQFNSDAQDAALALSAFGSANAGIVSVPNSVFNTAIDDQLLTLSFKTDVTTIQKIPSSTGYELERF</sequence>
<feature type="domain" description="Cupin type-1" evidence="1">
    <location>
        <begin position="11"/>
        <end position="66"/>
    </location>
</feature>
<keyword evidence="3" id="KW-1185">Reference proteome</keyword>
<dbReference type="Pfam" id="PF00190">
    <property type="entry name" value="Cupin_1"/>
    <property type="match status" value="1"/>
</dbReference>
<evidence type="ECO:0000259" key="1">
    <source>
        <dbReference type="Pfam" id="PF00190"/>
    </source>
</evidence>
<protein>
    <recommendedName>
        <fullName evidence="1">Cupin type-1 domain-containing protein</fullName>
    </recommendedName>
</protein>
<evidence type="ECO:0000313" key="3">
    <source>
        <dbReference type="Proteomes" id="UP000245207"/>
    </source>
</evidence>
<dbReference type="STRING" id="35608.A0A2U1KES5"/>
<dbReference type="Gene3D" id="2.60.120.10">
    <property type="entry name" value="Jelly Rolls"/>
    <property type="match status" value="1"/>
</dbReference>
<dbReference type="InterPro" id="IPR011051">
    <property type="entry name" value="RmlC_Cupin_sf"/>
</dbReference>
<dbReference type="SUPFAM" id="SSF51182">
    <property type="entry name" value="RmlC-like cupins"/>
    <property type="match status" value="1"/>
</dbReference>
<dbReference type="Proteomes" id="UP000245207">
    <property type="component" value="Unassembled WGS sequence"/>
</dbReference>
<proteinExistence type="predicted"/>
<reference evidence="2 3" key="1">
    <citation type="journal article" date="2018" name="Mol. Plant">
        <title>The genome of Artemisia annua provides insight into the evolution of Asteraceae family and artemisinin biosynthesis.</title>
        <authorList>
            <person name="Shen Q."/>
            <person name="Zhang L."/>
            <person name="Liao Z."/>
            <person name="Wang S."/>
            <person name="Yan T."/>
            <person name="Shi P."/>
            <person name="Liu M."/>
            <person name="Fu X."/>
            <person name="Pan Q."/>
            <person name="Wang Y."/>
            <person name="Lv Z."/>
            <person name="Lu X."/>
            <person name="Zhang F."/>
            <person name="Jiang W."/>
            <person name="Ma Y."/>
            <person name="Chen M."/>
            <person name="Hao X."/>
            <person name="Li L."/>
            <person name="Tang Y."/>
            <person name="Lv G."/>
            <person name="Zhou Y."/>
            <person name="Sun X."/>
            <person name="Brodelius P.E."/>
            <person name="Rose J.K.C."/>
            <person name="Tang K."/>
        </authorList>
    </citation>
    <scope>NUCLEOTIDE SEQUENCE [LARGE SCALE GENOMIC DNA]</scope>
    <source>
        <strain evidence="3">cv. Huhao1</strain>
        <tissue evidence="2">Leaf</tissue>
    </source>
</reference>
<dbReference type="InterPro" id="IPR014710">
    <property type="entry name" value="RmlC-like_jellyroll"/>
</dbReference>
<dbReference type="OrthoDB" id="1723875at2759"/>